<keyword evidence="1" id="KW-0732">Signal</keyword>
<sequence length="94" mass="10953">MGLLFQRKLAVLMLKKLLTQMLNQSQSVSSEELEEINAEEEFEDSEILENIISDVCELFEEEGLEEEQPSLQKFRQEIPKHLHDIIEACDISFI</sequence>
<feature type="signal peptide" evidence="1">
    <location>
        <begin position="1"/>
        <end position="19"/>
    </location>
</feature>
<protein>
    <submittedName>
        <fullName evidence="2">Uncharacterized protein</fullName>
    </submittedName>
</protein>
<proteinExistence type="predicted"/>
<dbReference type="EnsemblPlants" id="MELO3C025945.2.1">
    <property type="protein sequence ID" value="MELO3C025945.2.1"/>
    <property type="gene ID" value="MELO3C025945.2"/>
</dbReference>
<reference evidence="2" key="1">
    <citation type="submission" date="2023-03" db="UniProtKB">
        <authorList>
            <consortium name="EnsemblPlants"/>
        </authorList>
    </citation>
    <scope>IDENTIFICATION</scope>
</reference>
<name>A0A9I9DYL4_CUCME</name>
<feature type="chain" id="PRO_5039943456" evidence="1">
    <location>
        <begin position="20"/>
        <end position="94"/>
    </location>
</feature>
<organism evidence="2">
    <name type="scientific">Cucumis melo</name>
    <name type="common">Muskmelon</name>
    <dbReference type="NCBI Taxonomy" id="3656"/>
    <lineage>
        <taxon>Eukaryota</taxon>
        <taxon>Viridiplantae</taxon>
        <taxon>Streptophyta</taxon>
        <taxon>Embryophyta</taxon>
        <taxon>Tracheophyta</taxon>
        <taxon>Spermatophyta</taxon>
        <taxon>Magnoliopsida</taxon>
        <taxon>eudicotyledons</taxon>
        <taxon>Gunneridae</taxon>
        <taxon>Pentapetalae</taxon>
        <taxon>rosids</taxon>
        <taxon>fabids</taxon>
        <taxon>Cucurbitales</taxon>
        <taxon>Cucurbitaceae</taxon>
        <taxon>Benincaseae</taxon>
        <taxon>Cucumis</taxon>
    </lineage>
</organism>
<evidence type="ECO:0000256" key="1">
    <source>
        <dbReference type="SAM" id="SignalP"/>
    </source>
</evidence>
<evidence type="ECO:0000313" key="2">
    <source>
        <dbReference type="EnsemblPlants" id="MELO3C025945.2.1"/>
    </source>
</evidence>
<dbReference type="Gramene" id="MELO3C025945.2.1">
    <property type="protein sequence ID" value="MELO3C025945.2.1"/>
    <property type="gene ID" value="MELO3C025945.2"/>
</dbReference>
<dbReference type="AlphaFoldDB" id="A0A9I9DYL4"/>
<accession>A0A9I9DYL4</accession>